<dbReference type="eggNOG" id="COG4221">
    <property type="taxonomic scope" value="Bacteria"/>
</dbReference>
<evidence type="ECO:0000313" key="4">
    <source>
        <dbReference type="EMBL" id="AHE52988.1"/>
    </source>
</evidence>
<reference evidence="4 5" key="1">
    <citation type="submission" date="2013-07" db="EMBL/GenBank/DDBJ databases">
        <title>Completed genome of Sphingomonas sanxanigenens NX02.</title>
        <authorList>
            <person name="Ma T."/>
            <person name="Huang H."/>
            <person name="Wu M."/>
            <person name="Li X."/>
            <person name="Li G."/>
        </authorList>
    </citation>
    <scope>NUCLEOTIDE SEQUENCE [LARGE SCALE GENOMIC DNA]</scope>
    <source>
        <strain evidence="4 5">NX02</strain>
    </source>
</reference>
<dbReference type="InterPro" id="IPR036291">
    <property type="entry name" value="NAD(P)-bd_dom_sf"/>
</dbReference>
<dbReference type="Gene3D" id="3.40.50.720">
    <property type="entry name" value="NAD(P)-binding Rossmann-like Domain"/>
    <property type="match status" value="1"/>
</dbReference>
<comment type="similarity">
    <text evidence="1 3">Belongs to the short-chain dehydrogenases/reductases (SDR) family.</text>
</comment>
<accession>W0A9K7</accession>
<gene>
    <name evidence="4" type="ORF">NX02_06290</name>
</gene>
<dbReference type="KEGG" id="ssan:NX02_06290"/>
<dbReference type="PRINTS" id="PR00081">
    <property type="entry name" value="GDHRDH"/>
</dbReference>
<dbReference type="STRING" id="1123269.NX02_06290"/>
<evidence type="ECO:0000256" key="3">
    <source>
        <dbReference type="RuleBase" id="RU000363"/>
    </source>
</evidence>
<proteinExistence type="inferred from homology"/>
<sequence>MDFSGKTAVITGAGSGIGAALAKIASTEGMNLVLADINLADLESVADSLSAPAIALRRTDVADAAAVQSLADLAWERFGEVSLLCNNAGVVPGGRHRLVWDFTPQDWRWAFSVNVDGVVNGIRSFVPRMIAEGRSGHVLNTASVAGFVSGAGSAVYGASKHAVVRITEALYAGLRDVRAPIGVTMLCPGLVATRIYEAERSRPDHLRSAGGRPEEAEALQSIADNLYRNAPSADQVAAQAFEGIRNDQFYVFTSDRFDEPIRERADAILARRNPHFESLLALSKGDAGMEDEAA</sequence>
<dbReference type="PATRIC" id="fig|1123269.5.peg.1216"/>
<organism evidence="4 5">
    <name type="scientific">Sphingomonas sanxanigenens DSM 19645 = NX02</name>
    <dbReference type="NCBI Taxonomy" id="1123269"/>
    <lineage>
        <taxon>Bacteria</taxon>
        <taxon>Pseudomonadati</taxon>
        <taxon>Pseudomonadota</taxon>
        <taxon>Alphaproteobacteria</taxon>
        <taxon>Sphingomonadales</taxon>
        <taxon>Sphingomonadaceae</taxon>
        <taxon>Sphingomonas</taxon>
    </lineage>
</organism>
<dbReference type="GO" id="GO:0016491">
    <property type="term" value="F:oxidoreductase activity"/>
    <property type="evidence" value="ECO:0007669"/>
    <property type="project" value="UniProtKB-KW"/>
</dbReference>
<name>W0A9K7_9SPHN</name>
<evidence type="ECO:0000256" key="2">
    <source>
        <dbReference type="ARBA" id="ARBA00023002"/>
    </source>
</evidence>
<dbReference type="Pfam" id="PF00106">
    <property type="entry name" value="adh_short"/>
    <property type="match status" value="1"/>
</dbReference>
<dbReference type="AlphaFoldDB" id="W0A9K7"/>
<protein>
    <submittedName>
        <fullName evidence="4">SDR-family protein</fullName>
    </submittedName>
</protein>
<dbReference type="CDD" id="cd05233">
    <property type="entry name" value="SDR_c"/>
    <property type="match status" value="1"/>
</dbReference>
<dbReference type="Proteomes" id="UP000018851">
    <property type="component" value="Chromosome"/>
</dbReference>
<dbReference type="EMBL" id="CP006644">
    <property type="protein sequence ID" value="AHE52988.1"/>
    <property type="molecule type" value="Genomic_DNA"/>
</dbReference>
<dbReference type="InterPro" id="IPR002347">
    <property type="entry name" value="SDR_fam"/>
</dbReference>
<dbReference type="PANTHER" id="PTHR43391:SF26">
    <property type="entry name" value="BLL7251 PROTEIN"/>
    <property type="match status" value="1"/>
</dbReference>
<dbReference type="SUPFAM" id="SSF51735">
    <property type="entry name" value="NAD(P)-binding Rossmann-fold domains"/>
    <property type="match status" value="1"/>
</dbReference>
<keyword evidence="5" id="KW-1185">Reference proteome</keyword>
<evidence type="ECO:0000313" key="5">
    <source>
        <dbReference type="Proteomes" id="UP000018851"/>
    </source>
</evidence>
<keyword evidence="2" id="KW-0560">Oxidoreductase</keyword>
<evidence type="ECO:0000256" key="1">
    <source>
        <dbReference type="ARBA" id="ARBA00006484"/>
    </source>
</evidence>
<dbReference type="HOGENOM" id="CLU_010194_2_1_5"/>
<dbReference type="PANTHER" id="PTHR43391">
    <property type="entry name" value="RETINOL DEHYDROGENASE-RELATED"/>
    <property type="match status" value="1"/>
</dbReference>
<dbReference type="PRINTS" id="PR00080">
    <property type="entry name" value="SDRFAMILY"/>
</dbReference>